<protein>
    <submittedName>
        <fullName evidence="2">Uncharacterized protein</fullName>
    </submittedName>
</protein>
<dbReference type="InParanoid" id="F0XU04"/>
<name>F0XU04_GROCL</name>
<evidence type="ECO:0000313" key="3">
    <source>
        <dbReference type="Proteomes" id="UP000007796"/>
    </source>
</evidence>
<dbReference type="Proteomes" id="UP000007796">
    <property type="component" value="Unassembled WGS sequence"/>
</dbReference>
<dbReference type="Pfam" id="PF12855">
    <property type="entry name" value="Ecl1"/>
    <property type="match status" value="1"/>
</dbReference>
<proteinExistence type="predicted"/>
<dbReference type="InterPro" id="IPR024368">
    <property type="entry name" value="Ecl1/2/3"/>
</dbReference>
<accession>F0XU04</accession>
<gene>
    <name evidence="2" type="ORF">CMQ_4406</name>
</gene>
<dbReference type="OrthoDB" id="2563506at2759"/>
<organism evidence="3">
    <name type="scientific">Grosmannia clavigera (strain kw1407 / UAMH 11150)</name>
    <name type="common">Blue stain fungus</name>
    <name type="synonym">Graphiocladiella clavigera</name>
    <dbReference type="NCBI Taxonomy" id="655863"/>
    <lineage>
        <taxon>Eukaryota</taxon>
        <taxon>Fungi</taxon>
        <taxon>Dikarya</taxon>
        <taxon>Ascomycota</taxon>
        <taxon>Pezizomycotina</taxon>
        <taxon>Sordariomycetes</taxon>
        <taxon>Sordariomycetidae</taxon>
        <taxon>Ophiostomatales</taxon>
        <taxon>Ophiostomataceae</taxon>
        <taxon>Leptographium</taxon>
    </lineage>
</organism>
<reference evidence="2 3" key="1">
    <citation type="journal article" date="2011" name="Proc. Natl. Acad. Sci. U.S.A.">
        <title>Genome and transcriptome analyses of the mountain pine beetle-fungal symbiont Grosmannia clavigera, a lodgepole pine pathogen.</title>
        <authorList>
            <person name="DiGuistini S."/>
            <person name="Wang Y."/>
            <person name="Liao N.Y."/>
            <person name="Taylor G."/>
            <person name="Tanguay P."/>
            <person name="Feau N."/>
            <person name="Henrissat B."/>
            <person name="Chan S.K."/>
            <person name="Hesse-Orce U."/>
            <person name="Alamouti S.M."/>
            <person name="Tsui C.K.M."/>
            <person name="Docking R.T."/>
            <person name="Levasseur A."/>
            <person name="Haridas S."/>
            <person name="Robertson G."/>
            <person name="Birol I."/>
            <person name="Holt R.A."/>
            <person name="Marra M.A."/>
            <person name="Hamelin R.C."/>
            <person name="Hirst M."/>
            <person name="Jones S.J.M."/>
            <person name="Bohlmann J."/>
            <person name="Breuil C."/>
        </authorList>
    </citation>
    <scope>NUCLEOTIDE SEQUENCE [LARGE SCALE GENOMIC DNA]</scope>
    <source>
        <strain evidence="3">kw1407 / UAMH 11150</strain>
    </source>
</reference>
<dbReference type="RefSeq" id="XP_014168037.1">
    <property type="nucleotide sequence ID" value="XM_014312562.1"/>
</dbReference>
<dbReference type="GeneID" id="25977614"/>
<keyword evidence="3" id="KW-1185">Reference proteome</keyword>
<feature type="region of interest" description="Disordered" evidence="1">
    <location>
        <begin position="89"/>
        <end position="112"/>
    </location>
</feature>
<feature type="compositionally biased region" description="Polar residues" evidence="1">
    <location>
        <begin position="96"/>
        <end position="112"/>
    </location>
</feature>
<dbReference type="AlphaFoldDB" id="F0XU04"/>
<evidence type="ECO:0000256" key="1">
    <source>
        <dbReference type="SAM" id="MobiDB-lite"/>
    </source>
</evidence>
<dbReference type="HOGENOM" id="CLU_099513_1_0_1"/>
<dbReference type="EMBL" id="GL630006">
    <property type="protein sequence ID" value="EFW98554.1"/>
    <property type="molecule type" value="Genomic_DNA"/>
</dbReference>
<sequence length="220" mass="23524">MASELQWVPHFCLTCDKQTDGATYCSESCRLADFEETSSFSSYSNSNSPTWAAPATTYPWSSSSTSRKAFHLTPAYDFSNPQPYGTTPGHYHYPHNYSNQYTTPRRSAAPTSALYSSASTSVLPPTTSATATATTSVTYRHVLSPSSSHSSLSSMRSNLSSGGAMGALTAFASGGVVNTHNAFGTSAGSNSGDLSDRARSELRKYASSLEQGKLQRRRSC</sequence>
<dbReference type="eggNOG" id="ENOG502S7ZU">
    <property type="taxonomic scope" value="Eukaryota"/>
</dbReference>
<evidence type="ECO:0000313" key="2">
    <source>
        <dbReference type="EMBL" id="EFW98554.1"/>
    </source>
</evidence>